<dbReference type="Gene3D" id="3.40.50.10610">
    <property type="entry name" value="ABC-type transport auxiliary lipoprotein component"/>
    <property type="match status" value="1"/>
</dbReference>
<organism evidence="1 2">
    <name type="scientific">Thauera chlorobenzoica</name>
    <dbReference type="NCBI Taxonomy" id="96773"/>
    <lineage>
        <taxon>Bacteria</taxon>
        <taxon>Pseudomonadati</taxon>
        <taxon>Pseudomonadota</taxon>
        <taxon>Betaproteobacteria</taxon>
        <taxon>Rhodocyclales</taxon>
        <taxon>Zoogloeaceae</taxon>
        <taxon>Thauera</taxon>
    </lineage>
</organism>
<dbReference type="EMBL" id="CP018839">
    <property type="protein sequence ID" value="APR05493.1"/>
    <property type="molecule type" value="Genomic_DNA"/>
</dbReference>
<dbReference type="Pfam" id="PF03886">
    <property type="entry name" value="ABC_trans_aux"/>
    <property type="match status" value="1"/>
</dbReference>
<dbReference type="KEGG" id="tcl:Tchl_2667"/>
<dbReference type="STRING" id="96773.Tchl_2667"/>
<dbReference type="SUPFAM" id="SSF159594">
    <property type="entry name" value="XCC0632-like"/>
    <property type="match status" value="1"/>
</dbReference>
<dbReference type="RefSeq" id="WP_232311591.1">
    <property type="nucleotide sequence ID" value="NZ_CP018839.1"/>
</dbReference>
<evidence type="ECO:0000313" key="1">
    <source>
        <dbReference type="EMBL" id="APR05493.1"/>
    </source>
</evidence>
<keyword evidence="2" id="KW-1185">Reference proteome</keyword>
<evidence type="ECO:0000313" key="2">
    <source>
        <dbReference type="Proteomes" id="UP000185739"/>
    </source>
</evidence>
<accession>A0A1H5YS32</accession>
<dbReference type="InterPro" id="IPR005586">
    <property type="entry name" value="ABC_trans_aux"/>
</dbReference>
<gene>
    <name evidence="1" type="ORF">Tchl_2667</name>
</gene>
<sequence>MISGLFPEFPRLRGIVIGLGVAAALAGCSGLNLKPPPMAFYDLGLGAPAGLDPRLAPLRIEVAAPPWLASSALQYRLQWDDPLRRRSYAESRWVAQPSDMLALALERALKPGGSGNRCRLQIEVDEFVQVFDSAERSRVEVVLRAGLVPPRSDEALAQGEFRAAVPAPSGDAVGGVGAFRTAADRLAGELAGWIATLHRAGSPVDADARCRG</sequence>
<keyword evidence="1" id="KW-0449">Lipoprotein</keyword>
<proteinExistence type="predicted"/>
<reference evidence="1 2" key="1">
    <citation type="submission" date="2016-12" db="EMBL/GenBank/DDBJ databases">
        <title>Complete genome sequence of Thauera chlorobenzoica, a Betaproteobacterium degrading haloaromatics anaerobically to CO2 and halides.</title>
        <authorList>
            <person name="Goris T."/>
            <person name="Mergelsberg M."/>
            <person name="Boll M."/>
        </authorList>
    </citation>
    <scope>NUCLEOTIDE SEQUENCE [LARGE SCALE GENOMIC DNA]</scope>
    <source>
        <strain evidence="1 2">3CB1</strain>
    </source>
</reference>
<dbReference type="Proteomes" id="UP000185739">
    <property type="component" value="Chromosome"/>
</dbReference>
<dbReference type="AlphaFoldDB" id="A0A1H5YS32"/>
<protein>
    <submittedName>
        <fullName evidence="1">ABC-type transport auxiliary lipoprotein component</fullName>
    </submittedName>
</protein>
<name>A0A1H5YS32_9RHOO</name>